<evidence type="ECO:0000256" key="5">
    <source>
        <dbReference type="ARBA" id="ARBA00022755"/>
    </source>
</evidence>
<dbReference type="GO" id="GO:0005737">
    <property type="term" value="C:cytoplasm"/>
    <property type="evidence" value="ECO:0007669"/>
    <property type="project" value="UniProtKB-SubCell"/>
</dbReference>
<evidence type="ECO:0000313" key="11">
    <source>
        <dbReference type="Proteomes" id="UP000019374"/>
    </source>
</evidence>
<dbReference type="HOGENOM" id="CLU_029848_3_2_1"/>
<feature type="binding site" evidence="8">
    <location>
        <begin position="37"/>
        <end position="40"/>
    </location>
    <ligand>
        <name>IMP</name>
        <dbReference type="ChEBI" id="CHEBI:58053"/>
    </ligand>
</feature>
<feature type="binding site" evidence="8">
    <location>
        <begin position="39"/>
        <end position="41"/>
    </location>
    <ligand>
        <name>GTP</name>
        <dbReference type="ChEBI" id="CHEBI:37565"/>
    </ligand>
</feature>
<dbReference type="Pfam" id="PF00709">
    <property type="entry name" value="Adenylsucc_synt"/>
    <property type="match status" value="2"/>
</dbReference>
<comment type="similarity">
    <text evidence="8 9">Belongs to the adenylosuccinate synthetase family.</text>
</comment>
<feature type="binding site" evidence="8">
    <location>
        <position position="12"/>
    </location>
    <ligand>
        <name>Mg(2+)</name>
        <dbReference type="ChEBI" id="CHEBI:18420"/>
    </ligand>
</feature>
<dbReference type="Gene3D" id="3.40.440.10">
    <property type="entry name" value="Adenylosuccinate Synthetase, subunit A, domain 1"/>
    <property type="match status" value="1"/>
</dbReference>
<dbReference type="FunFam" id="1.10.300.10:FF:000001">
    <property type="entry name" value="Adenylosuccinate synthetase"/>
    <property type="match status" value="1"/>
</dbReference>
<protein>
    <recommendedName>
        <fullName evidence="8 9">Adenylosuccinate synthetase</fullName>
        <shortName evidence="8">AMPSase</shortName>
        <shortName evidence="8">AdSS</shortName>
        <ecNumber evidence="8 9">6.3.4.4</ecNumber>
    </recommendedName>
    <alternativeName>
        <fullName evidence="8">IMP--aspartate ligase</fullName>
    </alternativeName>
</protein>
<feature type="active site" description="Proton donor" evidence="8">
    <location>
        <position position="40"/>
    </location>
</feature>
<evidence type="ECO:0000313" key="10">
    <source>
        <dbReference type="EMBL" id="EQL02610.1"/>
    </source>
</evidence>
<keyword evidence="2 8" id="KW-0436">Ligase</keyword>
<feature type="binding site" evidence="8">
    <location>
        <position position="128"/>
    </location>
    <ligand>
        <name>IMP</name>
        <dbReference type="ChEBI" id="CHEBI:58053"/>
    </ligand>
</feature>
<dbReference type="OrthoDB" id="10265645at2759"/>
<dbReference type="PANTHER" id="PTHR11846">
    <property type="entry name" value="ADENYLOSUCCINATE SYNTHETASE"/>
    <property type="match status" value="1"/>
</dbReference>
<keyword evidence="7 8" id="KW-0342">GTP-binding</keyword>
<feature type="binding site" evidence="8">
    <location>
        <begin position="12"/>
        <end position="15"/>
    </location>
    <ligand>
        <name>IMP</name>
        <dbReference type="ChEBI" id="CHEBI:58053"/>
    </ligand>
</feature>
<dbReference type="GO" id="GO:0046040">
    <property type="term" value="P:IMP metabolic process"/>
    <property type="evidence" value="ECO:0007669"/>
    <property type="project" value="TreeGrafter"/>
</dbReference>
<dbReference type="PROSITE" id="PS01266">
    <property type="entry name" value="ADENYLOSUCCIN_SYN_1"/>
    <property type="match status" value="1"/>
</dbReference>
<dbReference type="AlphaFoldDB" id="T5AB04"/>
<evidence type="ECO:0000256" key="8">
    <source>
        <dbReference type="HAMAP-Rule" id="MF_03125"/>
    </source>
</evidence>
<comment type="catalytic activity">
    <reaction evidence="8 9">
        <text>IMP + L-aspartate + GTP = N(6)-(1,2-dicarboxyethyl)-AMP + GDP + phosphate + 2 H(+)</text>
        <dbReference type="Rhea" id="RHEA:15753"/>
        <dbReference type="ChEBI" id="CHEBI:15378"/>
        <dbReference type="ChEBI" id="CHEBI:29991"/>
        <dbReference type="ChEBI" id="CHEBI:37565"/>
        <dbReference type="ChEBI" id="CHEBI:43474"/>
        <dbReference type="ChEBI" id="CHEBI:57567"/>
        <dbReference type="ChEBI" id="CHEBI:58053"/>
        <dbReference type="ChEBI" id="CHEBI:58189"/>
        <dbReference type="EC" id="6.3.4.4"/>
    </reaction>
</comment>
<dbReference type="CDD" id="cd03108">
    <property type="entry name" value="AdSS"/>
    <property type="match status" value="1"/>
</dbReference>
<sequence>MATIILGAQWGDEGKGKLTDILCPDFKLCARAAGGHNAGHSIVANGVSYSFHLLPSGLVNPNCLNLIGSGVVFHVPSFFKELAELQEKGLDTTDRILVSDRAQFNLDLHIAVDGLEELELGSRKIGTTKRGIGPAYATRASRTGVRLSELYDQENFERKLRALASGYKKRFGDLLKYDVEDEIARFREYRPKLAPYITDAIQLMKSAQDRDQKILIEGANALMLDIDYGTYPYVTSSNTGLGGIFTGLAINPAKIDRIIGVVKAYTTRVGEGPFPTEDKGEIGSKLQDIGGGPAPAASADAAGSTSFDVVRVAVAYKSPSTGEELSYFPADIAILEACEVTYREFPGWQCPTTHIKTYDDLPPQARAYVEFIEEFVGVGVSWIGTGASRDDMIYRV</sequence>
<dbReference type="GO" id="GO:0044208">
    <property type="term" value="P:'de novo' AMP biosynthetic process"/>
    <property type="evidence" value="ECO:0007669"/>
    <property type="project" value="UniProtKB-UniRule"/>
</dbReference>
<dbReference type="GO" id="GO:0004019">
    <property type="term" value="F:adenylosuccinate synthase activity"/>
    <property type="evidence" value="ECO:0007669"/>
    <property type="project" value="UniProtKB-UniRule"/>
</dbReference>
<reference evidence="10 11" key="1">
    <citation type="journal article" date="2013" name="Chin. Sci. Bull.">
        <title>Genome survey uncovers the secrets of sex and lifestyle in caterpillar fungus.</title>
        <authorList>
            <person name="Hu X."/>
            <person name="Zhang Y."/>
            <person name="Xiao G."/>
            <person name="Zheng P."/>
            <person name="Xia Y."/>
            <person name="Zhang X."/>
            <person name="St Leger R.J."/>
            <person name="Liu X."/>
            <person name="Wang C."/>
        </authorList>
    </citation>
    <scope>NUCLEOTIDE SEQUENCE [LARGE SCALE GENOMIC DNA]</scope>
    <source>
        <strain evidence="11">Co18 / CGMCC 3.14243</strain>
        <tissue evidence="10">Fruit-body</tissue>
    </source>
</reference>
<feature type="binding site" evidence="8">
    <location>
        <position position="220"/>
    </location>
    <ligand>
        <name>IMP</name>
        <dbReference type="ChEBI" id="CHEBI:58053"/>
    </ligand>
</feature>
<dbReference type="eggNOG" id="KOG1355">
    <property type="taxonomic scope" value="Eukaryota"/>
</dbReference>
<dbReference type="GO" id="GO:0000287">
    <property type="term" value="F:magnesium ion binding"/>
    <property type="evidence" value="ECO:0007669"/>
    <property type="project" value="UniProtKB-UniRule"/>
</dbReference>
<comment type="caution">
    <text evidence="8">Lacks conserved residue(s) required for the propagation of feature annotation.</text>
</comment>
<evidence type="ECO:0000256" key="7">
    <source>
        <dbReference type="ARBA" id="ARBA00023134"/>
    </source>
</evidence>
<comment type="subcellular location">
    <subcellularLocation>
        <location evidence="8">Cytoplasm</location>
    </subcellularLocation>
</comment>
<dbReference type="InterPro" id="IPR001114">
    <property type="entry name" value="Adenylosuccinate_synthetase"/>
</dbReference>
<dbReference type="InterPro" id="IPR042109">
    <property type="entry name" value="Adenylosuccinate_synth_dom1"/>
</dbReference>
<dbReference type="EC" id="6.3.4.4" evidence="8 9"/>
<keyword evidence="5 8" id="KW-0658">Purine biosynthesis</keyword>
<comment type="subunit">
    <text evidence="8">Homodimer.</text>
</comment>
<dbReference type="EMBL" id="KE652292">
    <property type="protein sequence ID" value="EQL02610.1"/>
    <property type="molecule type" value="Genomic_DNA"/>
</dbReference>
<keyword evidence="8" id="KW-0963">Cytoplasm</keyword>
<evidence type="ECO:0000256" key="2">
    <source>
        <dbReference type="ARBA" id="ARBA00022598"/>
    </source>
</evidence>
<feature type="binding site" evidence="8">
    <location>
        <position position="142"/>
    </location>
    <ligand>
        <name>IMP</name>
        <dbReference type="ChEBI" id="CHEBI:58053"/>
        <note>ligand shared between dimeric partners</note>
    </ligand>
</feature>
<comment type="function">
    <text evidence="9">Plays an important role in the de novo pathway of purine nucleotide biosynthesis.</text>
</comment>
<dbReference type="InterPro" id="IPR042110">
    <property type="entry name" value="Adenylosuccinate_synth_dom2"/>
</dbReference>
<comment type="cofactor">
    <cofactor evidence="8">
        <name>Mg(2+)</name>
        <dbReference type="ChEBI" id="CHEBI:18420"/>
    </cofactor>
    <text evidence="8">Binds 1 Mg(2+) ion per subunit.</text>
</comment>
<dbReference type="SUPFAM" id="SSF52540">
    <property type="entry name" value="P-loop containing nucleoside triphosphate hydrolases"/>
    <property type="match status" value="1"/>
</dbReference>
<feature type="active site" description="Proton acceptor" evidence="8">
    <location>
        <position position="12"/>
    </location>
</feature>
<dbReference type="InterPro" id="IPR027417">
    <property type="entry name" value="P-loop_NTPase"/>
</dbReference>
<organism evidence="10 11">
    <name type="scientific">Ophiocordyceps sinensis (strain Co18 / CGMCC 3.14243)</name>
    <name type="common">Yarsagumba caterpillar fungus</name>
    <name type="synonym">Hirsutella sinensis</name>
    <dbReference type="NCBI Taxonomy" id="911162"/>
    <lineage>
        <taxon>Eukaryota</taxon>
        <taxon>Fungi</taxon>
        <taxon>Dikarya</taxon>
        <taxon>Ascomycota</taxon>
        <taxon>Pezizomycotina</taxon>
        <taxon>Sordariomycetes</taxon>
        <taxon>Hypocreomycetidae</taxon>
        <taxon>Hypocreales</taxon>
        <taxon>Ophiocordycipitaceae</taxon>
        <taxon>Ophiocordyceps</taxon>
    </lineage>
</organism>
<dbReference type="InterPro" id="IPR018220">
    <property type="entry name" value="Adenylosuccin_syn_GTP-bd"/>
</dbReference>
<dbReference type="HAMAP" id="MF_00011">
    <property type="entry name" value="Adenylosucc_synth"/>
    <property type="match status" value="1"/>
</dbReference>
<accession>T5AB04</accession>
<dbReference type="UniPathway" id="UPA00075">
    <property type="reaction ID" value="UER00335"/>
</dbReference>
<dbReference type="GO" id="GO:0005525">
    <property type="term" value="F:GTP binding"/>
    <property type="evidence" value="ECO:0007669"/>
    <property type="project" value="UniProtKB-UniRule"/>
</dbReference>
<dbReference type="SMART" id="SM00788">
    <property type="entry name" value="Adenylsucc_synt"/>
    <property type="match status" value="1"/>
</dbReference>
<evidence type="ECO:0000256" key="3">
    <source>
        <dbReference type="ARBA" id="ARBA00022723"/>
    </source>
</evidence>
<comment type="function">
    <text evidence="8">Plays an important role in the de novo pathway and in the salvage pathway of purine nucleotide biosynthesis. Catalyzes the first commited step in the biosynthesis of AMP from IMP.</text>
</comment>
<dbReference type="InterPro" id="IPR042111">
    <property type="entry name" value="Adenylosuccinate_synth_dom3"/>
</dbReference>
<evidence type="ECO:0000256" key="6">
    <source>
        <dbReference type="ARBA" id="ARBA00022842"/>
    </source>
</evidence>
<evidence type="ECO:0000256" key="4">
    <source>
        <dbReference type="ARBA" id="ARBA00022741"/>
    </source>
</evidence>
<feature type="binding site" evidence="8">
    <location>
        <position position="39"/>
    </location>
    <ligand>
        <name>Mg(2+)</name>
        <dbReference type="ChEBI" id="CHEBI:18420"/>
    </ligand>
</feature>
<evidence type="ECO:0000256" key="1">
    <source>
        <dbReference type="ARBA" id="ARBA00003779"/>
    </source>
</evidence>
<gene>
    <name evidence="10" type="ORF">OCS_01673</name>
</gene>
<feature type="binding site" evidence="8">
    <location>
        <position position="235"/>
    </location>
    <ligand>
        <name>IMP</name>
        <dbReference type="ChEBI" id="CHEBI:58053"/>
    </ligand>
</feature>
<dbReference type="Gene3D" id="1.10.300.10">
    <property type="entry name" value="Adenylosuccinate Synthetase, subunit A, domain 2"/>
    <property type="match status" value="1"/>
</dbReference>
<dbReference type="Proteomes" id="UP000019374">
    <property type="component" value="Unassembled WGS sequence"/>
</dbReference>
<evidence type="ECO:0000256" key="9">
    <source>
        <dbReference type="RuleBase" id="RU000520"/>
    </source>
</evidence>
<name>T5AB04_OPHSC</name>
<feature type="binding site" evidence="8">
    <location>
        <begin position="11"/>
        <end position="17"/>
    </location>
    <ligand>
        <name>GTP</name>
        <dbReference type="ChEBI" id="CHEBI:37565"/>
    </ligand>
</feature>
<dbReference type="Gene3D" id="3.90.170.10">
    <property type="entry name" value="Adenylosuccinate Synthetase, subunit A, domain 3"/>
    <property type="match status" value="2"/>
</dbReference>
<comment type="pathway">
    <text evidence="8 9">Purine metabolism; AMP biosynthesis via de novo pathway; AMP from IMP: step 1/2.</text>
</comment>
<proteinExistence type="inferred from homology"/>
<feature type="binding site" evidence="8">
    <location>
        <begin position="384"/>
        <end position="386"/>
    </location>
    <ligand>
        <name>GTP</name>
        <dbReference type="ChEBI" id="CHEBI:37565"/>
    </ligand>
</feature>
<dbReference type="PANTHER" id="PTHR11846:SF0">
    <property type="entry name" value="ADENYLOSUCCINATE SYNTHETASE"/>
    <property type="match status" value="1"/>
</dbReference>
<comment type="function">
    <text evidence="1">Plays an important role in the de novo pathway and in the salvage pathway of purine nucleotide biosynthesis. Catalyzes the first committed step in the biosynthesis of AMP from IMP.</text>
</comment>
<keyword evidence="6 8" id="KW-0460">Magnesium</keyword>
<keyword evidence="3 8" id="KW-0479">Metal-binding</keyword>
<keyword evidence="4 8" id="KW-0547">Nucleotide-binding</keyword>